<evidence type="ECO:0000313" key="11">
    <source>
        <dbReference type="EMBL" id="SKA73401.1"/>
    </source>
</evidence>
<dbReference type="Proteomes" id="UP000189733">
    <property type="component" value="Unassembled WGS sequence"/>
</dbReference>
<comment type="similarity">
    <text evidence="8">Belongs to the TRAP transporter small permease family.</text>
</comment>
<dbReference type="OrthoDB" id="5454104at2"/>
<dbReference type="RefSeq" id="WP_078685136.1">
    <property type="nucleotide sequence ID" value="NZ_FUYA01000005.1"/>
</dbReference>
<dbReference type="EMBL" id="FUYA01000005">
    <property type="protein sequence ID" value="SKA73401.1"/>
    <property type="molecule type" value="Genomic_DNA"/>
</dbReference>
<evidence type="ECO:0000313" key="12">
    <source>
        <dbReference type="Proteomes" id="UP000189733"/>
    </source>
</evidence>
<evidence type="ECO:0000256" key="6">
    <source>
        <dbReference type="ARBA" id="ARBA00022989"/>
    </source>
</evidence>
<keyword evidence="5 9" id="KW-0812">Transmembrane</keyword>
<keyword evidence="12" id="KW-1185">Reference proteome</keyword>
<evidence type="ECO:0000256" key="1">
    <source>
        <dbReference type="ARBA" id="ARBA00004429"/>
    </source>
</evidence>
<comment type="subcellular location">
    <subcellularLocation>
        <location evidence="1">Cell inner membrane</location>
        <topology evidence="1">Multi-pass membrane protein</topology>
    </subcellularLocation>
</comment>
<dbReference type="PANTHER" id="PTHR35011:SF2">
    <property type="entry name" value="2,3-DIKETO-L-GULONATE TRAP TRANSPORTER SMALL PERMEASE PROTEIN YIAM"/>
    <property type="match status" value="1"/>
</dbReference>
<organism evidence="11 12">
    <name type="scientific">Desulfobaculum bizertense DSM 18034</name>
    <dbReference type="NCBI Taxonomy" id="1121442"/>
    <lineage>
        <taxon>Bacteria</taxon>
        <taxon>Pseudomonadati</taxon>
        <taxon>Thermodesulfobacteriota</taxon>
        <taxon>Desulfovibrionia</taxon>
        <taxon>Desulfovibrionales</taxon>
        <taxon>Desulfovibrionaceae</taxon>
        <taxon>Desulfobaculum</taxon>
    </lineage>
</organism>
<name>A0A1T4W9L0_9BACT</name>
<evidence type="ECO:0000256" key="5">
    <source>
        <dbReference type="ARBA" id="ARBA00022692"/>
    </source>
</evidence>
<keyword evidence="7 9" id="KW-0472">Membrane</keyword>
<evidence type="ECO:0000256" key="4">
    <source>
        <dbReference type="ARBA" id="ARBA00022519"/>
    </source>
</evidence>
<protein>
    <submittedName>
        <fullName evidence="11">TRAP-type C4-dicarboxylate transport system, small permease component</fullName>
    </submittedName>
</protein>
<reference evidence="11 12" key="1">
    <citation type="submission" date="2017-02" db="EMBL/GenBank/DDBJ databases">
        <authorList>
            <person name="Peterson S.W."/>
        </authorList>
    </citation>
    <scope>NUCLEOTIDE SEQUENCE [LARGE SCALE GENOMIC DNA]</scope>
    <source>
        <strain evidence="11 12">DSM 18034</strain>
    </source>
</reference>
<gene>
    <name evidence="11" type="ORF">SAMN02745702_01857</name>
</gene>
<dbReference type="STRING" id="1121442.SAMN02745702_01857"/>
<evidence type="ECO:0000256" key="8">
    <source>
        <dbReference type="ARBA" id="ARBA00038436"/>
    </source>
</evidence>
<feature type="domain" description="Tripartite ATP-independent periplasmic transporters DctQ component" evidence="10">
    <location>
        <begin position="26"/>
        <end position="154"/>
    </location>
</feature>
<sequence length="169" mass="19209">MERKRPLERLGRSIENWSIVLVLLSMLVLSFLRIALRNTTGGGFVWMDELLRLLLFAVAIAGAVAASRDDKHIALDVVSHILPYRAMLLVRVITDLFTTVVMALAAWYALQFFLLEKEFGSLILGYVPAWTVQWILPAGFAAISWRYFVFFIKHSRALLCCAQHRPQSS</sequence>
<feature type="transmembrane region" description="Helical" evidence="9">
    <location>
        <begin position="16"/>
        <end position="35"/>
    </location>
</feature>
<evidence type="ECO:0000259" key="10">
    <source>
        <dbReference type="Pfam" id="PF04290"/>
    </source>
</evidence>
<feature type="transmembrane region" description="Helical" evidence="9">
    <location>
        <begin position="88"/>
        <end position="110"/>
    </location>
</feature>
<keyword evidence="2" id="KW-0813">Transport</keyword>
<feature type="transmembrane region" description="Helical" evidence="9">
    <location>
        <begin position="50"/>
        <end position="67"/>
    </location>
</feature>
<feature type="transmembrane region" description="Helical" evidence="9">
    <location>
        <begin position="130"/>
        <end position="149"/>
    </location>
</feature>
<accession>A0A1T4W9L0</accession>
<evidence type="ECO:0000256" key="2">
    <source>
        <dbReference type="ARBA" id="ARBA00022448"/>
    </source>
</evidence>
<evidence type="ECO:0000256" key="9">
    <source>
        <dbReference type="SAM" id="Phobius"/>
    </source>
</evidence>
<keyword evidence="3" id="KW-1003">Cell membrane</keyword>
<evidence type="ECO:0000256" key="7">
    <source>
        <dbReference type="ARBA" id="ARBA00023136"/>
    </source>
</evidence>
<dbReference type="PANTHER" id="PTHR35011">
    <property type="entry name" value="2,3-DIKETO-L-GULONATE TRAP TRANSPORTER SMALL PERMEASE PROTEIN YIAM"/>
    <property type="match status" value="1"/>
</dbReference>
<keyword evidence="6 9" id="KW-1133">Transmembrane helix</keyword>
<evidence type="ECO:0000256" key="3">
    <source>
        <dbReference type="ARBA" id="ARBA00022475"/>
    </source>
</evidence>
<dbReference type="AlphaFoldDB" id="A0A1T4W9L0"/>
<dbReference type="InterPro" id="IPR055348">
    <property type="entry name" value="DctQ"/>
</dbReference>
<proteinExistence type="inferred from homology"/>
<dbReference type="Pfam" id="PF04290">
    <property type="entry name" value="DctQ"/>
    <property type="match status" value="1"/>
</dbReference>
<keyword evidence="4" id="KW-0997">Cell inner membrane</keyword>
<dbReference type="GO" id="GO:0015740">
    <property type="term" value="P:C4-dicarboxylate transport"/>
    <property type="evidence" value="ECO:0007669"/>
    <property type="project" value="TreeGrafter"/>
</dbReference>
<dbReference type="InterPro" id="IPR007387">
    <property type="entry name" value="TRAP_DctQ"/>
</dbReference>
<dbReference type="GO" id="GO:0022857">
    <property type="term" value="F:transmembrane transporter activity"/>
    <property type="evidence" value="ECO:0007669"/>
    <property type="project" value="TreeGrafter"/>
</dbReference>
<dbReference type="GO" id="GO:0005886">
    <property type="term" value="C:plasma membrane"/>
    <property type="evidence" value="ECO:0007669"/>
    <property type="project" value="UniProtKB-SubCell"/>
</dbReference>